<dbReference type="InterPro" id="IPR036291">
    <property type="entry name" value="NAD(P)-bd_dom_sf"/>
</dbReference>
<keyword evidence="5" id="KW-1185">Reference proteome</keyword>
<dbReference type="PANTHER" id="PTHR42901:SF1">
    <property type="entry name" value="ALCOHOL DEHYDROGENASE"/>
    <property type="match status" value="1"/>
</dbReference>
<keyword evidence="2" id="KW-0560">Oxidoreductase</keyword>
<organism evidence="4 5">
    <name type="scientific">Carpinus fangiana</name>
    <dbReference type="NCBI Taxonomy" id="176857"/>
    <lineage>
        <taxon>Eukaryota</taxon>
        <taxon>Viridiplantae</taxon>
        <taxon>Streptophyta</taxon>
        <taxon>Embryophyta</taxon>
        <taxon>Tracheophyta</taxon>
        <taxon>Spermatophyta</taxon>
        <taxon>Magnoliopsida</taxon>
        <taxon>eudicotyledons</taxon>
        <taxon>Gunneridae</taxon>
        <taxon>Pentapetalae</taxon>
        <taxon>rosids</taxon>
        <taxon>fabids</taxon>
        <taxon>Fagales</taxon>
        <taxon>Betulaceae</taxon>
        <taxon>Carpinus</taxon>
    </lineage>
</organism>
<evidence type="ECO:0000313" key="4">
    <source>
        <dbReference type="EMBL" id="KAB8596095.1"/>
    </source>
</evidence>
<dbReference type="PANTHER" id="PTHR42901">
    <property type="entry name" value="ALCOHOL DEHYDROGENASE"/>
    <property type="match status" value="1"/>
</dbReference>
<sequence length="204" mass="22323">MGIGEAIAETLAKEGATVFLFSRSKDKLQTITTRLQDKYPGRNIYFKDGDIQDYKIVSATVDDAIKRMGGIDILINNAGLAVGAPNPFYELSPEQIDQMNGTNISGMMYATHAVLNKAFVPQNSGTILNISSITALIAPPFPGEVVYHADKAAVEGFSNALRNELCGKDIKVLVVRPGPVGNHFHQQRTGYDKDQYDEFFDGYT</sequence>
<dbReference type="CDD" id="cd05233">
    <property type="entry name" value="SDR_c"/>
    <property type="match status" value="1"/>
</dbReference>
<dbReference type="Gene3D" id="3.40.50.720">
    <property type="entry name" value="NAD(P)-binding Rossmann-like Domain"/>
    <property type="match status" value="1"/>
</dbReference>
<evidence type="ECO:0000256" key="3">
    <source>
        <dbReference type="RuleBase" id="RU000363"/>
    </source>
</evidence>
<evidence type="ECO:0000313" key="5">
    <source>
        <dbReference type="Proteomes" id="UP000327013"/>
    </source>
</evidence>
<comment type="similarity">
    <text evidence="1 3">Belongs to the short-chain dehydrogenases/reductases (SDR) family.</text>
</comment>
<dbReference type="GO" id="GO:0016491">
    <property type="term" value="F:oxidoreductase activity"/>
    <property type="evidence" value="ECO:0007669"/>
    <property type="project" value="UniProtKB-KW"/>
</dbReference>
<comment type="caution">
    <text evidence="4">The sequence shown here is derived from an EMBL/GenBank/DDBJ whole genome shotgun (WGS) entry which is preliminary data.</text>
</comment>
<name>A0A5N6L2C4_9ROSI</name>
<gene>
    <name evidence="4" type="ORF">FH972_025804</name>
</gene>
<accession>A0A5N6L2C4</accession>
<dbReference type="AlphaFoldDB" id="A0A5N6L2C4"/>
<proteinExistence type="inferred from homology"/>
<evidence type="ECO:0000256" key="1">
    <source>
        <dbReference type="ARBA" id="ARBA00006484"/>
    </source>
</evidence>
<dbReference type="InterPro" id="IPR002347">
    <property type="entry name" value="SDR_fam"/>
</dbReference>
<dbReference type="Pfam" id="PF00106">
    <property type="entry name" value="adh_short"/>
    <property type="match status" value="1"/>
</dbReference>
<dbReference type="PRINTS" id="PR00081">
    <property type="entry name" value="GDHRDH"/>
</dbReference>
<reference evidence="4 5" key="1">
    <citation type="submission" date="2019-06" db="EMBL/GenBank/DDBJ databases">
        <title>A chromosomal-level reference genome of Carpinus fangiana (Coryloideae, Betulaceae).</title>
        <authorList>
            <person name="Yang X."/>
            <person name="Wang Z."/>
            <person name="Zhang L."/>
            <person name="Hao G."/>
            <person name="Liu J."/>
            <person name="Yang Y."/>
        </authorList>
    </citation>
    <scope>NUCLEOTIDE SEQUENCE [LARGE SCALE GENOMIC DNA]</scope>
    <source>
        <strain evidence="4">Cfa_2016G</strain>
        <tissue evidence="4">Leaf</tissue>
    </source>
</reference>
<protein>
    <submittedName>
        <fullName evidence="4">Uncharacterized protein</fullName>
    </submittedName>
</protein>
<dbReference type="PRINTS" id="PR00080">
    <property type="entry name" value="SDRFAMILY"/>
</dbReference>
<dbReference type="Proteomes" id="UP000327013">
    <property type="component" value="Unassembled WGS sequence"/>
</dbReference>
<dbReference type="EMBL" id="VIBQ01000070">
    <property type="protein sequence ID" value="KAB8596095.1"/>
    <property type="molecule type" value="Genomic_DNA"/>
</dbReference>
<evidence type="ECO:0000256" key="2">
    <source>
        <dbReference type="ARBA" id="ARBA00023002"/>
    </source>
</evidence>
<dbReference type="SUPFAM" id="SSF51735">
    <property type="entry name" value="NAD(P)-binding Rossmann-fold domains"/>
    <property type="match status" value="1"/>
</dbReference>
<dbReference type="OrthoDB" id="47007at2759"/>